<feature type="compositionally biased region" description="Pro residues" evidence="1">
    <location>
        <begin position="143"/>
        <end position="154"/>
    </location>
</feature>
<organism evidence="2 3">
    <name type="scientific">Stentor coeruleus</name>
    <dbReference type="NCBI Taxonomy" id="5963"/>
    <lineage>
        <taxon>Eukaryota</taxon>
        <taxon>Sar</taxon>
        <taxon>Alveolata</taxon>
        <taxon>Ciliophora</taxon>
        <taxon>Postciliodesmatophora</taxon>
        <taxon>Heterotrichea</taxon>
        <taxon>Heterotrichida</taxon>
        <taxon>Stentoridae</taxon>
        <taxon>Stentor</taxon>
    </lineage>
</organism>
<keyword evidence="3" id="KW-1185">Reference proteome</keyword>
<sequence>MKKITKKPNPPGANTVNAKYGNQPGGNQKKPSFSELPKHNQESYNPNQNTSNNPQGSYPYNPNYPQYSNPPPFYNNPSEGFQGYGTTNNPNIQNFSNTYNNVGSSPLQAPPSISSHNFTTQNSGFNTSMTPPNSNYGTQQISNPPPIINPPPPPIINPPPFNAPPPLIGGISSLTLPPQLINKTPSNIEPPPPINIPKFDLAKELCVYCKQSGVQLILPDCYHLCHLFCYVENNKCPECKGEERIIEIPYVVDMKKCALCRVESNLLACFNCEKQYCFICVNNKTIEGCCDNIKNSLDKYKSSCPGCFYTIGYDNFVPIKCKEHDALCKKCWNLSVAIGKCIIGCEIENSMAYYCHCEACDENEIKYFGEFVCPNNCEVCDFCQSIQILKCLRKKQEISCPCCENIED</sequence>
<protein>
    <recommendedName>
        <fullName evidence="4">RING-type domain-containing protein</fullName>
    </recommendedName>
</protein>
<gene>
    <name evidence="2" type="ORF">SteCoe_24000</name>
</gene>
<reference evidence="2 3" key="1">
    <citation type="submission" date="2016-11" db="EMBL/GenBank/DDBJ databases">
        <title>The macronuclear genome of Stentor coeruleus: a giant cell with tiny introns.</title>
        <authorList>
            <person name="Slabodnick M."/>
            <person name="Ruby J.G."/>
            <person name="Reiff S.B."/>
            <person name="Swart E.C."/>
            <person name="Gosai S."/>
            <person name="Prabakaran S."/>
            <person name="Witkowska E."/>
            <person name="Larue G.E."/>
            <person name="Fisher S."/>
            <person name="Freeman R.M."/>
            <person name="Gunawardena J."/>
            <person name="Chu W."/>
            <person name="Stover N.A."/>
            <person name="Gregory B.D."/>
            <person name="Nowacki M."/>
            <person name="Derisi J."/>
            <person name="Roy S.W."/>
            <person name="Marshall W.F."/>
            <person name="Sood P."/>
        </authorList>
    </citation>
    <scope>NUCLEOTIDE SEQUENCE [LARGE SCALE GENOMIC DNA]</scope>
    <source>
        <strain evidence="2">WM001</strain>
    </source>
</reference>
<feature type="region of interest" description="Disordered" evidence="1">
    <location>
        <begin position="1"/>
        <end position="154"/>
    </location>
</feature>
<feature type="compositionally biased region" description="Polar residues" evidence="1">
    <location>
        <begin position="84"/>
        <end position="142"/>
    </location>
</feature>
<evidence type="ECO:0000313" key="3">
    <source>
        <dbReference type="Proteomes" id="UP000187209"/>
    </source>
</evidence>
<evidence type="ECO:0000256" key="1">
    <source>
        <dbReference type="SAM" id="MobiDB-lite"/>
    </source>
</evidence>
<proteinExistence type="predicted"/>
<comment type="caution">
    <text evidence="2">The sequence shown here is derived from an EMBL/GenBank/DDBJ whole genome shotgun (WGS) entry which is preliminary data.</text>
</comment>
<dbReference type="Proteomes" id="UP000187209">
    <property type="component" value="Unassembled WGS sequence"/>
</dbReference>
<accession>A0A1R2BIM3</accession>
<evidence type="ECO:0008006" key="4">
    <source>
        <dbReference type="Google" id="ProtNLM"/>
    </source>
</evidence>
<dbReference type="AlphaFoldDB" id="A0A1R2BIM3"/>
<dbReference type="EMBL" id="MPUH01000623">
    <property type="protein sequence ID" value="OMJ76591.1"/>
    <property type="molecule type" value="Genomic_DNA"/>
</dbReference>
<feature type="compositionally biased region" description="Low complexity" evidence="1">
    <location>
        <begin position="51"/>
        <end position="67"/>
    </location>
</feature>
<evidence type="ECO:0000313" key="2">
    <source>
        <dbReference type="EMBL" id="OMJ76591.1"/>
    </source>
</evidence>
<name>A0A1R2BIM3_9CILI</name>
<dbReference type="OrthoDB" id="327214at2759"/>